<sequence length="53" mass="5968">MNCWFCNKEFETGAEGPAKCPVCKMWFVKDKDGNVISSHLSREGAEARMAKTK</sequence>
<accession>A0A0F9UDT0</accession>
<reference evidence="1" key="1">
    <citation type="journal article" date="2015" name="Nature">
        <title>Complex archaea that bridge the gap between prokaryotes and eukaryotes.</title>
        <authorList>
            <person name="Spang A."/>
            <person name="Saw J.H."/>
            <person name="Jorgensen S.L."/>
            <person name="Zaremba-Niedzwiedzka K."/>
            <person name="Martijn J."/>
            <person name="Lind A.E."/>
            <person name="van Eijk R."/>
            <person name="Schleper C."/>
            <person name="Guy L."/>
            <person name="Ettema T.J."/>
        </authorList>
    </citation>
    <scope>NUCLEOTIDE SEQUENCE</scope>
</reference>
<protein>
    <submittedName>
        <fullName evidence="1">Uncharacterized protein</fullName>
    </submittedName>
</protein>
<evidence type="ECO:0000313" key="1">
    <source>
        <dbReference type="EMBL" id="KKN89804.1"/>
    </source>
</evidence>
<comment type="caution">
    <text evidence="1">The sequence shown here is derived from an EMBL/GenBank/DDBJ whole genome shotgun (WGS) entry which is preliminary data.</text>
</comment>
<name>A0A0F9UDT0_9ZZZZ</name>
<dbReference type="EMBL" id="LAZR01000116">
    <property type="protein sequence ID" value="KKN89804.1"/>
    <property type="molecule type" value="Genomic_DNA"/>
</dbReference>
<organism evidence="1">
    <name type="scientific">marine sediment metagenome</name>
    <dbReference type="NCBI Taxonomy" id="412755"/>
    <lineage>
        <taxon>unclassified sequences</taxon>
        <taxon>metagenomes</taxon>
        <taxon>ecological metagenomes</taxon>
    </lineage>
</organism>
<dbReference type="AlphaFoldDB" id="A0A0F9UDT0"/>
<proteinExistence type="predicted"/>
<gene>
    <name evidence="1" type="ORF">LCGC14_0236520</name>
</gene>